<feature type="compositionally biased region" description="Basic and acidic residues" evidence="1">
    <location>
        <begin position="24"/>
        <end position="36"/>
    </location>
</feature>
<protein>
    <submittedName>
        <fullName evidence="2">Uncharacterized protein</fullName>
    </submittedName>
</protein>
<feature type="region of interest" description="Disordered" evidence="1">
    <location>
        <begin position="1"/>
        <end position="36"/>
    </location>
</feature>
<sequence length="36" mass="4131">MCKKEETPLFATRTKSEDPSQGERSSEKGLKELIYL</sequence>
<name>J9H0P7_9ZZZZ</name>
<evidence type="ECO:0000313" key="2">
    <source>
        <dbReference type="EMBL" id="EJX06895.1"/>
    </source>
</evidence>
<dbReference type="EMBL" id="AMCI01001028">
    <property type="protein sequence ID" value="EJX06895.1"/>
    <property type="molecule type" value="Genomic_DNA"/>
</dbReference>
<dbReference type="AlphaFoldDB" id="J9H0P7"/>
<accession>J9H0P7</accession>
<proteinExistence type="predicted"/>
<reference evidence="2" key="1">
    <citation type="journal article" date="2012" name="PLoS ONE">
        <title>Gene sets for utilization of primary and secondary nutrition supplies in the distal gut of endangered iberian lynx.</title>
        <authorList>
            <person name="Alcaide M."/>
            <person name="Messina E."/>
            <person name="Richter M."/>
            <person name="Bargiela R."/>
            <person name="Peplies J."/>
            <person name="Huws S.A."/>
            <person name="Newbold C.J."/>
            <person name="Golyshin P.N."/>
            <person name="Simon M.A."/>
            <person name="Lopez G."/>
            <person name="Yakimov M.M."/>
            <person name="Ferrer M."/>
        </authorList>
    </citation>
    <scope>NUCLEOTIDE SEQUENCE</scope>
</reference>
<organism evidence="2">
    <name type="scientific">gut metagenome</name>
    <dbReference type="NCBI Taxonomy" id="749906"/>
    <lineage>
        <taxon>unclassified sequences</taxon>
        <taxon>metagenomes</taxon>
        <taxon>organismal metagenomes</taxon>
    </lineage>
</organism>
<evidence type="ECO:0000256" key="1">
    <source>
        <dbReference type="SAM" id="MobiDB-lite"/>
    </source>
</evidence>
<comment type="caution">
    <text evidence="2">The sequence shown here is derived from an EMBL/GenBank/DDBJ whole genome shotgun (WGS) entry which is preliminary data.</text>
</comment>
<gene>
    <name evidence="2" type="ORF">EVA_04999</name>
</gene>